<dbReference type="InterPro" id="IPR050708">
    <property type="entry name" value="T6SS_VgrG/RHS"/>
</dbReference>
<sequence length="1198" mass="133735">MKTKLLFLYFVFSVSWLFAQDPPATIVIQDDTLQSGQTRNYIVTQSITLKPNTWLRAGSTFSAKVISDAYIPLAISNTENYILTRSYQMGLTSSAGITENKDVIDKVIYYDGLGRPKQEVAVRASNDKHDIITHIEYDSYGRQVKEYLPYRAGQNKGQFNGSALSQTNSFYDTTKYENTTNPYTEKVFEPSPLNVVEEIAPPGVPWKADPSRDSDHTIKYKHTTNANEEVRLYEVSLTSDFTPSLVASGYYTSRELYVTITKDENWQPADGDNRTTKEYKDKQGRIVLKRTYNSGAHDTYYVYDDYGNLTYVLPPKVNTGSSITATVLNELCYQYKYDERNRLVEKKIPGKGWEYIVYNLLDQPVMTQDAKLQADKKWLFTKYDAFGRVAYTGFHHSESTRAALQNTANDTDTYEQYVSKTGTPTTYAGTPVYYNNAAIPQGMAEIHTVNYYDNYTFDLAGLTVPTTVLGQTVDTQTKTLATGSKTRVLDTNHWITTISAYDKKGRLIYTATKNPYLNTADIVESKLDFAGKVLETRTTHTKGSNAAIVTIDKFEYDHMGRLLIQTQKINNQAEELIAENVYDELGQLEQKKVGNTKSKPLQTIDYTYNIRGWLKGMNNPATLGNSLFAFRIGYNEGSNPLYNGNIALTQWKTKNQDQGLKTYNYTYDALNRIKTAIHSNNNYSLLNVNYDKNGNIIALKRNGHVNAGATSFGLMDDLSYTYHNGGNFLVKVSDAANTVYGFKDGTNTDNDYARDANGNTTRDRNKGITGITYNYLNLPTQVSFGSNKIVYIYDALGTKLKKEVTQGSSVTATEYAGNYIYENGQLQFFSHPEGYVTKESGTYTYIYQYKDHLGNVRLSYANTGTTSTPQLEMIEENNYYPFGFKHKGYNGETSSVGNSVAQKWKYNGKELEEELNLNVYDFHARNYMPDIGRTLTLDPLAEDFYTLSSYSFQNNNPVFFVDPTGKSALEWVKVKNEYIWDDRVTDQATAEQYQGEDAKYVGANATVSTVKNGETVDSVTLNNDGSVTQGEATLGVNSKQVIANAYGSTFKPKQTGGDYLQISAGFAFLGGFGIAFGIVNDAVGNSNFYFNFDGNIGLGLGVSLDSGTTTPTGTNQFLTSNFAGNSSSYNAGITVMGIDASRHVGGSIHDSWHTNDKMNTSKFGDHRSGYRTNQGGLGIGRGLRLSAMYSYGTTTVFK</sequence>
<evidence type="ECO:0000256" key="1">
    <source>
        <dbReference type="SAM" id="SignalP"/>
    </source>
</evidence>
<evidence type="ECO:0000259" key="2">
    <source>
        <dbReference type="Pfam" id="PF20041"/>
    </source>
</evidence>
<accession>A0A1K1RVU9</accession>
<evidence type="ECO:0000313" key="3">
    <source>
        <dbReference type="EMBL" id="SFW76217.1"/>
    </source>
</evidence>
<dbReference type="PANTHER" id="PTHR32305">
    <property type="match status" value="1"/>
</dbReference>
<name>A0A1K1RVU9_9FLAO</name>
<keyword evidence="1" id="KW-0732">Signal</keyword>
<gene>
    <name evidence="3" type="ORF">SAMN02927921_04092</name>
</gene>
<organism evidence="3 4">
    <name type="scientific">Sinomicrobium oceani</name>
    <dbReference type="NCBI Taxonomy" id="1150368"/>
    <lineage>
        <taxon>Bacteria</taxon>
        <taxon>Pseudomonadati</taxon>
        <taxon>Bacteroidota</taxon>
        <taxon>Flavobacteriia</taxon>
        <taxon>Flavobacteriales</taxon>
        <taxon>Flavobacteriaceae</taxon>
        <taxon>Sinomicrobium</taxon>
    </lineage>
</organism>
<dbReference type="OrthoDB" id="2972467at2"/>
<keyword evidence="4" id="KW-1185">Reference proteome</keyword>
<dbReference type="Gene3D" id="2.180.10.10">
    <property type="entry name" value="RHS repeat-associated core"/>
    <property type="match status" value="1"/>
</dbReference>
<dbReference type="EMBL" id="FPJE01000037">
    <property type="protein sequence ID" value="SFW76217.1"/>
    <property type="molecule type" value="Genomic_DNA"/>
</dbReference>
<dbReference type="NCBIfam" id="TIGR03696">
    <property type="entry name" value="Rhs_assc_core"/>
    <property type="match status" value="1"/>
</dbReference>
<dbReference type="Pfam" id="PF20041">
    <property type="entry name" value="DUF6443"/>
    <property type="match status" value="1"/>
</dbReference>
<proteinExistence type="predicted"/>
<dbReference type="AlphaFoldDB" id="A0A1K1RVU9"/>
<evidence type="ECO:0000313" key="4">
    <source>
        <dbReference type="Proteomes" id="UP000182248"/>
    </source>
</evidence>
<dbReference type="InterPro" id="IPR022385">
    <property type="entry name" value="Rhs_assc_core"/>
</dbReference>
<feature type="signal peptide" evidence="1">
    <location>
        <begin position="1"/>
        <end position="19"/>
    </location>
</feature>
<feature type="domain" description="DUF6443" evidence="2">
    <location>
        <begin position="84"/>
        <end position="218"/>
    </location>
</feature>
<feature type="chain" id="PRO_5013289792" evidence="1">
    <location>
        <begin position="20"/>
        <end position="1198"/>
    </location>
</feature>
<dbReference type="Proteomes" id="UP000182248">
    <property type="component" value="Unassembled WGS sequence"/>
</dbReference>
<reference evidence="3 4" key="1">
    <citation type="submission" date="2016-11" db="EMBL/GenBank/DDBJ databases">
        <authorList>
            <person name="Jaros S."/>
            <person name="Januszkiewicz K."/>
            <person name="Wedrychowicz H."/>
        </authorList>
    </citation>
    <scope>NUCLEOTIDE SEQUENCE [LARGE SCALE GENOMIC DNA]</scope>
    <source>
        <strain evidence="3 4">CGMCC 1.12145</strain>
    </source>
</reference>
<dbReference type="RefSeq" id="WP_072319314.1">
    <property type="nucleotide sequence ID" value="NZ_FPJE01000037.1"/>
</dbReference>
<dbReference type="PANTHER" id="PTHR32305:SF15">
    <property type="entry name" value="PROTEIN RHSA-RELATED"/>
    <property type="match status" value="1"/>
</dbReference>
<protein>
    <submittedName>
        <fullName evidence="3">RHS repeat-associated core domain-containing protein</fullName>
    </submittedName>
</protein>
<dbReference type="STRING" id="1150368.SAMN02927921_04092"/>
<dbReference type="InterPro" id="IPR045619">
    <property type="entry name" value="DUF6443"/>
</dbReference>